<dbReference type="PRINTS" id="PR00730">
    <property type="entry name" value="THERMOLYSIN"/>
</dbReference>
<keyword evidence="4" id="KW-0732">Signal</keyword>
<dbReference type="Pfam" id="PF18962">
    <property type="entry name" value="Por_Secre_tail"/>
    <property type="match status" value="1"/>
</dbReference>
<evidence type="ECO:0000256" key="5">
    <source>
        <dbReference type="ARBA" id="ARBA00022801"/>
    </source>
</evidence>
<feature type="domain" description="Peptidase M4 C-terminal" evidence="9">
    <location>
        <begin position="368"/>
        <end position="554"/>
    </location>
</feature>
<dbReference type="SUPFAM" id="SSF55486">
    <property type="entry name" value="Metalloproteases ('zincins'), catalytic domain"/>
    <property type="match status" value="1"/>
</dbReference>
<evidence type="ECO:0000256" key="4">
    <source>
        <dbReference type="ARBA" id="ARBA00022729"/>
    </source>
</evidence>
<dbReference type="Gene3D" id="3.10.170.10">
    <property type="match status" value="1"/>
</dbReference>
<dbReference type="CDD" id="cd09597">
    <property type="entry name" value="M4_TLP"/>
    <property type="match status" value="1"/>
</dbReference>
<evidence type="ECO:0000259" key="9">
    <source>
        <dbReference type="Pfam" id="PF02868"/>
    </source>
</evidence>
<feature type="domain" description="FTP" evidence="10">
    <location>
        <begin position="46"/>
        <end position="91"/>
    </location>
</feature>
<dbReference type="Gene3D" id="2.60.120.260">
    <property type="entry name" value="Galactose-binding domain-like"/>
    <property type="match status" value="1"/>
</dbReference>
<dbReference type="Pfam" id="PF02868">
    <property type="entry name" value="Peptidase_M4_C"/>
    <property type="match status" value="1"/>
</dbReference>
<feature type="domain" description="Peptidase M4" evidence="8">
    <location>
        <begin position="214"/>
        <end position="364"/>
    </location>
</feature>
<evidence type="ECO:0000259" key="11">
    <source>
        <dbReference type="Pfam" id="PF18962"/>
    </source>
</evidence>
<evidence type="ECO:0000256" key="7">
    <source>
        <dbReference type="ARBA" id="ARBA00023049"/>
    </source>
</evidence>
<accession>A0ABP8ZVQ5</accession>
<proteinExistence type="inferred from homology"/>
<dbReference type="InterPro" id="IPR050728">
    <property type="entry name" value="Zinc_Metalloprotease_M4"/>
</dbReference>
<dbReference type="InterPro" id="IPR026444">
    <property type="entry name" value="Secre_tail"/>
</dbReference>
<organism evidence="12 13">
    <name type="scientific">Flavobacterium hankyongi</name>
    <dbReference type="NCBI Taxonomy" id="1176532"/>
    <lineage>
        <taxon>Bacteria</taxon>
        <taxon>Pseudomonadati</taxon>
        <taxon>Bacteroidota</taxon>
        <taxon>Flavobacteriia</taxon>
        <taxon>Flavobacteriales</taxon>
        <taxon>Flavobacteriaceae</taxon>
        <taxon>Flavobacterium</taxon>
    </lineage>
</organism>
<dbReference type="PANTHER" id="PTHR33794">
    <property type="entry name" value="BACILLOLYSIN"/>
    <property type="match status" value="1"/>
</dbReference>
<name>A0ABP8ZVQ5_9FLAO</name>
<evidence type="ECO:0008006" key="14">
    <source>
        <dbReference type="Google" id="ProtNLM"/>
    </source>
</evidence>
<dbReference type="InterPro" id="IPR001570">
    <property type="entry name" value="Peptidase_M4_C_domain"/>
</dbReference>
<sequence length="955" mass="104015">MYAQKKVYNPNQPIQKRIEYYNIAKDQAIAQFKKSYKLDENTTFLEKKETVDISGMSHQRHQQYFNGLKVEFGTLITHSRNGLVESVNGELYNPKDLVLKPSISAAEAFVLAKKSINAEKYLWEDVESAKELNYEIPKGELVIFPKVNSGEIKLAFKYDIYAVVPISRSEVYVDAHSGEILYKNPIIKHLSLEDGRENQLANQFEQMVATTVPTRYSGNQTIETTFNAGLNKYVLQDGTRGNGIVTYNSGKTNTYPSTHFSDATNTWNTGNYTAAHTSKDNAALDAHWGAEKTYDFWKNIFSRNSFDDNNSQIKSYVHYDDTPATTTGMSNAFWNGSVMSYGDGTSKPFTALDVCGHEIGHAVCSYTADLAYQNHSGAMNEGFSDIWGACIEHYGRTGSMGGTINANVWIVGEDIVIGGLRSMSNPNSKGDPNCFNGTNWIATADENACTPSNGNDQCGVHTNSGVLNYWFYLLTVGGSGTNNAPIAERDTYSVTGIGLLKAAQIAYFAERDYLTPNATYFDARNATMEVASNLYCSSSAETKAVANAWNAVNIGVAYITGANDAVLKSISGGNVNVACGSTFAPSVVIENGGTAALTSATITYNIDGGANSVINWTGNLASCSSVPQAISVIGLTRGFHVLNVSITTTGDANSFNNDRSVVIIVNDNGVVNTVNTFENASNVLVSVDESGKTNTVWERGTVSKTLLTNSVAGSQVYATKLSGNYPDKTTSYLVSQCYNLSNVVNPTVSFDMAFDLESNWDIIYFEYSTDSGVTWNVLGTSTDANWYNSSRTPNGTDCFNCIGKQWTGDYATAPTGGTGVNGNKRNYSHSLASLNNPSNAIFRFTFVSDDAANQEGVIIDNFVVQGTLSRGENSFEQFSVYPNPSKGKFNVVLSTSEEVKVEVFDIRGCSVYNQSHKSEGEIFNKEIDLNTISSGVYILNIESAGKKEARRIIIE</sequence>
<dbReference type="Proteomes" id="UP001500141">
    <property type="component" value="Unassembled WGS sequence"/>
</dbReference>
<dbReference type="InterPro" id="IPR027268">
    <property type="entry name" value="Peptidase_M4/M1_CTD_sf"/>
</dbReference>
<keyword evidence="6" id="KW-0862">Zinc</keyword>
<dbReference type="EMBL" id="BAABIP010000015">
    <property type="protein sequence ID" value="GAA4767493.1"/>
    <property type="molecule type" value="Genomic_DNA"/>
</dbReference>
<evidence type="ECO:0000313" key="13">
    <source>
        <dbReference type="Proteomes" id="UP001500141"/>
    </source>
</evidence>
<reference evidence="13" key="1">
    <citation type="journal article" date="2019" name="Int. J. Syst. Evol. Microbiol.">
        <title>The Global Catalogue of Microorganisms (GCM) 10K type strain sequencing project: providing services to taxonomists for standard genome sequencing and annotation.</title>
        <authorList>
            <consortium name="The Broad Institute Genomics Platform"/>
            <consortium name="The Broad Institute Genome Sequencing Center for Infectious Disease"/>
            <person name="Wu L."/>
            <person name="Ma J."/>
        </authorList>
    </citation>
    <scope>NUCLEOTIDE SEQUENCE [LARGE SCALE GENOMIC DNA]</scope>
    <source>
        <strain evidence="13">JCM 18198</strain>
    </source>
</reference>
<keyword evidence="13" id="KW-1185">Reference proteome</keyword>
<evidence type="ECO:0000256" key="6">
    <source>
        <dbReference type="ARBA" id="ARBA00022833"/>
    </source>
</evidence>
<evidence type="ECO:0000259" key="8">
    <source>
        <dbReference type="Pfam" id="PF01447"/>
    </source>
</evidence>
<keyword evidence="7" id="KW-0482">Metalloprotease</keyword>
<dbReference type="NCBIfam" id="TIGR04183">
    <property type="entry name" value="Por_Secre_tail"/>
    <property type="match status" value="1"/>
</dbReference>
<keyword evidence="5" id="KW-0378">Hydrolase</keyword>
<evidence type="ECO:0000313" key="12">
    <source>
        <dbReference type="EMBL" id="GAA4767493.1"/>
    </source>
</evidence>
<dbReference type="Gene3D" id="1.10.390.10">
    <property type="entry name" value="Neutral Protease Domain 2"/>
    <property type="match status" value="1"/>
</dbReference>
<gene>
    <name evidence="12" type="ORF">GCM10023230_16570</name>
</gene>
<dbReference type="InterPro" id="IPR011096">
    <property type="entry name" value="FTP_domain"/>
</dbReference>
<keyword evidence="3" id="KW-0479">Metal-binding</keyword>
<dbReference type="PANTHER" id="PTHR33794:SF1">
    <property type="entry name" value="BACILLOLYSIN"/>
    <property type="match status" value="1"/>
</dbReference>
<dbReference type="Pfam" id="PF01447">
    <property type="entry name" value="Peptidase_M4"/>
    <property type="match status" value="1"/>
</dbReference>
<evidence type="ECO:0000256" key="1">
    <source>
        <dbReference type="ARBA" id="ARBA00009388"/>
    </source>
</evidence>
<evidence type="ECO:0000256" key="2">
    <source>
        <dbReference type="ARBA" id="ARBA00022670"/>
    </source>
</evidence>
<dbReference type="Pfam" id="PF07504">
    <property type="entry name" value="FTP"/>
    <property type="match status" value="1"/>
</dbReference>
<comment type="caution">
    <text evidence="12">The sequence shown here is derived from an EMBL/GenBank/DDBJ whole genome shotgun (WGS) entry which is preliminary data.</text>
</comment>
<evidence type="ECO:0000259" key="10">
    <source>
        <dbReference type="Pfam" id="PF07504"/>
    </source>
</evidence>
<feature type="domain" description="Secretion system C-terminal sorting" evidence="11">
    <location>
        <begin position="880"/>
        <end position="954"/>
    </location>
</feature>
<keyword evidence="2" id="KW-0645">Protease</keyword>
<dbReference type="InterPro" id="IPR023612">
    <property type="entry name" value="Peptidase_M4"/>
</dbReference>
<comment type="similarity">
    <text evidence="1">Belongs to the peptidase M4 family.</text>
</comment>
<protein>
    <recommendedName>
        <fullName evidence="14">T9SS type A sorting domain-containing protein</fullName>
    </recommendedName>
</protein>
<evidence type="ECO:0000256" key="3">
    <source>
        <dbReference type="ARBA" id="ARBA00022723"/>
    </source>
</evidence>
<dbReference type="Gene3D" id="3.10.450.490">
    <property type="match status" value="1"/>
</dbReference>
<dbReference type="InterPro" id="IPR013856">
    <property type="entry name" value="Peptidase_M4_domain"/>
</dbReference>